<evidence type="ECO:0000313" key="2">
    <source>
        <dbReference type="EMBL" id="KAH3789986.1"/>
    </source>
</evidence>
<sequence>MPESGRKEHHKTVAKLAVMKVGEWRKTPDKKQATNTTLEMEEMELSAEDY</sequence>
<reference evidence="2" key="2">
    <citation type="submission" date="2020-11" db="EMBL/GenBank/DDBJ databases">
        <authorList>
            <person name="McCartney M.A."/>
            <person name="Auch B."/>
            <person name="Kono T."/>
            <person name="Mallez S."/>
            <person name="Becker A."/>
            <person name="Gohl D.M."/>
            <person name="Silverstein K.A.T."/>
            <person name="Koren S."/>
            <person name="Bechman K.B."/>
            <person name="Herman A."/>
            <person name="Abrahante J.E."/>
            <person name="Garbe J."/>
        </authorList>
    </citation>
    <scope>NUCLEOTIDE SEQUENCE</scope>
    <source>
        <strain evidence="2">Duluth1</strain>
        <tissue evidence="2">Whole animal</tissue>
    </source>
</reference>
<keyword evidence="3" id="KW-1185">Reference proteome</keyword>
<accession>A0A9D4F4L9</accession>
<gene>
    <name evidence="2" type="ORF">DPMN_168179</name>
</gene>
<dbReference type="Proteomes" id="UP000828390">
    <property type="component" value="Unassembled WGS sequence"/>
</dbReference>
<comment type="caution">
    <text evidence="2">The sequence shown here is derived from an EMBL/GenBank/DDBJ whole genome shotgun (WGS) entry which is preliminary data.</text>
</comment>
<name>A0A9D4F4L9_DREPO</name>
<dbReference type="AlphaFoldDB" id="A0A9D4F4L9"/>
<evidence type="ECO:0000256" key="1">
    <source>
        <dbReference type="SAM" id="MobiDB-lite"/>
    </source>
</evidence>
<feature type="region of interest" description="Disordered" evidence="1">
    <location>
        <begin position="25"/>
        <end position="50"/>
    </location>
</feature>
<proteinExistence type="predicted"/>
<dbReference type="EMBL" id="JAIWYP010000008">
    <property type="protein sequence ID" value="KAH3789986.1"/>
    <property type="molecule type" value="Genomic_DNA"/>
</dbReference>
<organism evidence="2 3">
    <name type="scientific">Dreissena polymorpha</name>
    <name type="common">Zebra mussel</name>
    <name type="synonym">Mytilus polymorpha</name>
    <dbReference type="NCBI Taxonomy" id="45954"/>
    <lineage>
        <taxon>Eukaryota</taxon>
        <taxon>Metazoa</taxon>
        <taxon>Spiralia</taxon>
        <taxon>Lophotrochozoa</taxon>
        <taxon>Mollusca</taxon>
        <taxon>Bivalvia</taxon>
        <taxon>Autobranchia</taxon>
        <taxon>Heteroconchia</taxon>
        <taxon>Euheterodonta</taxon>
        <taxon>Imparidentia</taxon>
        <taxon>Neoheterodontei</taxon>
        <taxon>Myida</taxon>
        <taxon>Dreissenoidea</taxon>
        <taxon>Dreissenidae</taxon>
        <taxon>Dreissena</taxon>
    </lineage>
</organism>
<evidence type="ECO:0000313" key="3">
    <source>
        <dbReference type="Proteomes" id="UP000828390"/>
    </source>
</evidence>
<feature type="compositionally biased region" description="Acidic residues" evidence="1">
    <location>
        <begin position="39"/>
        <end position="50"/>
    </location>
</feature>
<protein>
    <submittedName>
        <fullName evidence="2">Uncharacterized protein</fullName>
    </submittedName>
</protein>
<reference evidence="2" key="1">
    <citation type="journal article" date="2019" name="bioRxiv">
        <title>The Genome of the Zebra Mussel, Dreissena polymorpha: A Resource for Invasive Species Research.</title>
        <authorList>
            <person name="McCartney M.A."/>
            <person name="Auch B."/>
            <person name="Kono T."/>
            <person name="Mallez S."/>
            <person name="Zhang Y."/>
            <person name="Obille A."/>
            <person name="Becker A."/>
            <person name="Abrahante J.E."/>
            <person name="Garbe J."/>
            <person name="Badalamenti J.P."/>
            <person name="Herman A."/>
            <person name="Mangelson H."/>
            <person name="Liachko I."/>
            <person name="Sullivan S."/>
            <person name="Sone E.D."/>
            <person name="Koren S."/>
            <person name="Silverstein K.A.T."/>
            <person name="Beckman K.B."/>
            <person name="Gohl D.M."/>
        </authorList>
    </citation>
    <scope>NUCLEOTIDE SEQUENCE</scope>
    <source>
        <strain evidence="2">Duluth1</strain>
        <tissue evidence="2">Whole animal</tissue>
    </source>
</reference>